<dbReference type="InterPro" id="IPR002347">
    <property type="entry name" value="SDR_fam"/>
</dbReference>
<protein>
    <submittedName>
        <fullName evidence="4">Diacetyl reductase [(S)-acetoin forming]</fullName>
    </submittedName>
</protein>
<dbReference type="PRINTS" id="PR00081">
    <property type="entry name" value="GDHRDH"/>
</dbReference>
<dbReference type="PRINTS" id="PR00080">
    <property type="entry name" value="SDRFAMILY"/>
</dbReference>
<dbReference type="GO" id="GO:0048038">
    <property type="term" value="F:quinone binding"/>
    <property type="evidence" value="ECO:0007669"/>
    <property type="project" value="TreeGrafter"/>
</dbReference>
<comment type="caution">
    <text evidence="4">The sequence shown here is derived from an EMBL/GenBank/DDBJ whole genome shotgun (WGS) entry which is preliminary data.</text>
</comment>
<sequence>MATASSARLAGKRVLVTGGGRGIGRAIALICSREGAKVAISSRTKEELEETVKLAATGSQQVCQTGKEEESTAPVMDSFVADVTDSKSVESMVKSIVERWGGIDILINNAGRGQARKGPLETLDADELHNLLLLNVVSVQIVTSCVLRQAMLPAQAGKIINISSRAGKMGLPQVSQYVTSKFALEGMTASLAAELKDTNIQVNSLSPGMVNTQSFPKPEGRKGVRTAESVEDGLLALLLDDEITGRYLHVDELDTARDKGLNDRAAMKPINEPTFDP</sequence>
<keyword evidence="2" id="KW-0560">Oxidoreductase</keyword>
<dbReference type="GO" id="GO:0016616">
    <property type="term" value="F:oxidoreductase activity, acting on the CH-OH group of donors, NAD or NADP as acceptor"/>
    <property type="evidence" value="ECO:0007669"/>
    <property type="project" value="TreeGrafter"/>
</dbReference>
<evidence type="ECO:0000256" key="3">
    <source>
        <dbReference type="RuleBase" id="RU000363"/>
    </source>
</evidence>
<evidence type="ECO:0000313" key="4">
    <source>
        <dbReference type="EMBL" id="CAB9530471.1"/>
    </source>
</evidence>
<dbReference type="PANTHER" id="PTHR42760:SF133">
    <property type="entry name" value="3-OXOACYL-[ACYL-CARRIER-PROTEIN] REDUCTASE"/>
    <property type="match status" value="1"/>
</dbReference>
<evidence type="ECO:0000256" key="2">
    <source>
        <dbReference type="ARBA" id="ARBA00023002"/>
    </source>
</evidence>
<dbReference type="AlphaFoldDB" id="A0A9N8HYH7"/>
<gene>
    <name evidence="4" type="ORF">SEMRO_2891_G339600.1</name>
</gene>
<dbReference type="OrthoDB" id="47007at2759"/>
<dbReference type="EMBL" id="CAICTM010002889">
    <property type="protein sequence ID" value="CAB9530471.1"/>
    <property type="molecule type" value="Genomic_DNA"/>
</dbReference>
<comment type="similarity">
    <text evidence="1 3">Belongs to the short-chain dehydrogenases/reductases (SDR) family.</text>
</comment>
<evidence type="ECO:0000313" key="5">
    <source>
        <dbReference type="Proteomes" id="UP001153069"/>
    </source>
</evidence>
<dbReference type="CDD" id="cd05233">
    <property type="entry name" value="SDR_c"/>
    <property type="match status" value="1"/>
</dbReference>
<proteinExistence type="inferred from homology"/>
<name>A0A9N8HYH7_9STRA</name>
<organism evidence="4 5">
    <name type="scientific">Seminavis robusta</name>
    <dbReference type="NCBI Taxonomy" id="568900"/>
    <lineage>
        <taxon>Eukaryota</taxon>
        <taxon>Sar</taxon>
        <taxon>Stramenopiles</taxon>
        <taxon>Ochrophyta</taxon>
        <taxon>Bacillariophyta</taxon>
        <taxon>Bacillariophyceae</taxon>
        <taxon>Bacillariophycidae</taxon>
        <taxon>Naviculales</taxon>
        <taxon>Naviculaceae</taxon>
        <taxon>Seminavis</taxon>
    </lineage>
</organism>
<dbReference type="InterPro" id="IPR020904">
    <property type="entry name" value="Sc_DH/Rdtase_CS"/>
</dbReference>
<keyword evidence="5" id="KW-1185">Reference proteome</keyword>
<dbReference type="Pfam" id="PF00106">
    <property type="entry name" value="adh_short"/>
    <property type="match status" value="1"/>
</dbReference>
<dbReference type="GO" id="GO:0006633">
    <property type="term" value="P:fatty acid biosynthetic process"/>
    <property type="evidence" value="ECO:0007669"/>
    <property type="project" value="TreeGrafter"/>
</dbReference>
<dbReference type="PROSITE" id="PS00061">
    <property type="entry name" value="ADH_SHORT"/>
    <property type="match status" value="1"/>
</dbReference>
<reference evidence="4" key="1">
    <citation type="submission" date="2020-06" db="EMBL/GenBank/DDBJ databases">
        <authorList>
            <consortium name="Plant Systems Biology data submission"/>
        </authorList>
    </citation>
    <scope>NUCLEOTIDE SEQUENCE</scope>
    <source>
        <strain evidence="4">D6</strain>
    </source>
</reference>
<dbReference type="InterPro" id="IPR036291">
    <property type="entry name" value="NAD(P)-bd_dom_sf"/>
</dbReference>
<dbReference type="SUPFAM" id="SSF51735">
    <property type="entry name" value="NAD(P)-binding Rossmann-fold domains"/>
    <property type="match status" value="1"/>
</dbReference>
<dbReference type="Gene3D" id="3.40.50.720">
    <property type="entry name" value="NAD(P)-binding Rossmann-like Domain"/>
    <property type="match status" value="1"/>
</dbReference>
<accession>A0A9N8HYH7</accession>
<dbReference type="PANTHER" id="PTHR42760">
    <property type="entry name" value="SHORT-CHAIN DEHYDROGENASES/REDUCTASES FAMILY MEMBER"/>
    <property type="match status" value="1"/>
</dbReference>
<dbReference type="Proteomes" id="UP001153069">
    <property type="component" value="Unassembled WGS sequence"/>
</dbReference>
<evidence type="ECO:0000256" key="1">
    <source>
        <dbReference type="ARBA" id="ARBA00006484"/>
    </source>
</evidence>